<dbReference type="Gene3D" id="1.10.287.130">
    <property type="match status" value="1"/>
</dbReference>
<dbReference type="PANTHER" id="PTHR42878:SF7">
    <property type="entry name" value="SENSOR HISTIDINE KINASE GLRK"/>
    <property type="match status" value="1"/>
</dbReference>
<evidence type="ECO:0000313" key="14">
    <source>
        <dbReference type="Proteomes" id="UP000218767"/>
    </source>
</evidence>
<dbReference type="Proteomes" id="UP000218767">
    <property type="component" value="Unassembled WGS sequence"/>
</dbReference>
<dbReference type="GO" id="GO:0007234">
    <property type="term" value="P:osmosensory signaling via phosphorelay pathway"/>
    <property type="evidence" value="ECO:0007669"/>
    <property type="project" value="TreeGrafter"/>
</dbReference>
<evidence type="ECO:0000256" key="6">
    <source>
        <dbReference type="ARBA" id="ARBA00022741"/>
    </source>
</evidence>
<dbReference type="InterPro" id="IPR000014">
    <property type="entry name" value="PAS"/>
</dbReference>
<keyword evidence="9" id="KW-0902">Two-component regulatory system</keyword>
<keyword evidence="4" id="KW-0597">Phosphoprotein</keyword>
<dbReference type="EMBL" id="NVUL01000004">
    <property type="protein sequence ID" value="PCI81618.1"/>
    <property type="molecule type" value="Genomic_DNA"/>
</dbReference>
<dbReference type="InterPro" id="IPR004358">
    <property type="entry name" value="Sig_transdc_His_kin-like_C"/>
</dbReference>
<dbReference type="PROSITE" id="PS50112">
    <property type="entry name" value="PAS"/>
    <property type="match status" value="1"/>
</dbReference>
<sequence>MRINMSTEALTETPLSTSKLEELFTTFNQVSVDLGSRYRELETRVAQLNSELAASHSARLAELTEKEQLAAKLGSLMDTLPGGVLVLDSDGYVLEETSSAQRILGQPVKDLNWKEILKTKNHEHLMLNGEVLLENGVRVCISSSSYGESGDIVILLTDVSENYRLRTLIDREERLSELGEMSARLAHQIRTPLSTAILYLSHLPTEPESMQSLPIAKKILDRLRQIESLTDGMLSYIRGEGRTLNEFPLGKVFEEVKDANTMQVERFGGELQINIPDVPCPYFGDREAIFNSLSNLVDNSIKATRFNPCIRLSLSLQGSFYQITVEDNGPGISESIREHIFDPFYSNRSGGTGIGLAVVHSAIKAGGGEIAIRTAKGGGALIEILLPLGQSQQSNMDGIWNSHTYVSPQCPAIGDVANG</sequence>
<dbReference type="InterPro" id="IPR005467">
    <property type="entry name" value="His_kinase_dom"/>
</dbReference>
<keyword evidence="7" id="KW-0418">Kinase</keyword>
<feature type="coiled-coil region" evidence="10">
    <location>
        <begin position="31"/>
        <end position="58"/>
    </location>
</feature>
<comment type="caution">
    <text evidence="13">The sequence shown here is derived from an EMBL/GenBank/DDBJ whole genome shotgun (WGS) entry which is preliminary data.</text>
</comment>
<evidence type="ECO:0000256" key="3">
    <source>
        <dbReference type="ARBA" id="ARBA00012438"/>
    </source>
</evidence>
<evidence type="ECO:0000256" key="4">
    <source>
        <dbReference type="ARBA" id="ARBA00022553"/>
    </source>
</evidence>
<keyword evidence="8" id="KW-0067">ATP-binding</keyword>
<dbReference type="Pfam" id="PF02518">
    <property type="entry name" value="HATPase_c"/>
    <property type="match status" value="1"/>
</dbReference>
<comment type="catalytic activity">
    <reaction evidence="1">
        <text>ATP + protein L-histidine = ADP + protein N-phospho-L-histidine.</text>
        <dbReference type="EC" id="2.7.13.3"/>
    </reaction>
</comment>
<dbReference type="SMART" id="SM00387">
    <property type="entry name" value="HATPase_c"/>
    <property type="match status" value="1"/>
</dbReference>
<feature type="domain" description="Histidine kinase" evidence="11">
    <location>
        <begin position="184"/>
        <end position="390"/>
    </location>
</feature>
<evidence type="ECO:0000256" key="7">
    <source>
        <dbReference type="ARBA" id="ARBA00022777"/>
    </source>
</evidence>
<reference evidence="14" key="1">
    <citation type="submission" date="2017-08" db="EMBL/GenBank/DDBJ databases">
        <title>A dynamic microbial community with high functional redundancy inhabits the cold, oxic subseafloor aquifer.</title>
        <authorList>
            <person name="Tully B.J."/>
            <person name="Wheat C.G."/>
            <person name="Glazer B.T."/>
            <person name="Huber J.A."/>
        </authorList>
    </citation>
    <scope>NUCLEOTIDE SEQUENCE [LARGE SCALE GENOMIC DNA]</scope>
</reference>
<dbReference type="Pfam" id="PF00512">
    <property type="entry name" value="HisKA"/>
    <property type="match status" value="1"/>
</dbReference>
<dbReference type="PANTHER" id="PTHR42878">
    <property type="entry name" value="TWO-COMPONENT HISTIDINE KINASE"/>
    <property type="match status" value="1"/>
</dbReference>
<dbReference type="EC" id="2.7.13.3" evidence="3"/>
<evidence type="ECO:0000256" key="9">
    <source>
        <dbReference type="ARBA" id="ARBA00023012"/>
    </source>
</evidence>
<proteinExistence type="predicted"/>
<evidence type="ECO:0000259" key="12">
    <source>
        <dbReference type="PROSITE" id="PS50112"/>
    </source>
</evidence>
<dbReference type="SMART" id="SM00388">
    <property type="entry name" value="HisKA"/>
    <property type="match status" value="1"/>
</dbReference>
<dbReference type="SUPFAM" id="SSF55874">
    <property type="entry name" value="ATPase domain of HSP90 chaperone/DNA topoisomerase II/histidine kinase"/>
    <property type="match status" value="1"/>
</dbReference>
<keyword evidence="5" id="KW-0808">Transferase</keyword>
<evidence type="ECO:0000256" key="10">
    <source>
        <dbReference type="SAM" id="Coils"/>
    </source>
</evidence>
<dbReference type="GO" id="GO:0016020">
    <property type="term" value="C:membrane"/>
    <property type="evidence" value="ECO:0007669"/>
    <property type="project" value="UniProtKB-SubCell"/>
</dbReference>
<dbReference type="AlphaFoldDB" id="A0A2A4XG59"/>
<evidence type="ECO:0000256" key="8">
    <source>
        <dbReference type="ARBA" id="ARBA00022840"/>
    </source>
</evidence>
<evidence type="ECO:0000256" key="5">
    <source>
        <dbReference type="ARBA" id="ARBA00022679"/>
    </source>
</evidence>
<gene>
    <name evidence="13" type="ORF">COB20_01310</name>
</gene>
<protein>
    <recommendedName>
        <fullName evidence="3">histidine kinase</fullName>
        <ecNumber evidence="3">2.7.13.3</ecNumber>
    </recommendedName>
</protein>
<evidence type="ECO:0000256" key="1">
    <source>
        <dbReference type="ARBA" id="ARBA00000085"/>
    </source>
</evidence>
<dbReference type="Gene3D" id="3.30.565.10">
    <property type="entry name" value="Histidine kinase-like ATPase, C-terminal domain"/>
    <property type="match status" value="1"/>
</dbReference>
<dbReference type="CDD" id="cd00075">
    <property type="entry name" value="HATPase"/>
    <property type="match status" value="1"/>
</dbReference>
<dbReference type="InterPro" id="IPR036097">
    <property type="entry name" value="HisK_dim/P_sf"/>
</dbReference>
<evidence type="ECO:0000313" key="13">
    <source>
        <dbReference type="EMBL" id="PCI81618.1"/>
    </source>
</evidence>
<feature type="domain" description="PAS" evidence="12">
    <location>
        <begin position="69"/>
        <end position="111"/>
    </location>
</feature>
<dbReference type="InterPro" id="IPR003594">
    <property type="entry name" value="HATPase_dom"/>
</dbReference>
<dbReference type="GO" id="GO:0000155">
    <property type="term" value="F:phosphorelay sensor kinase activity"/>
    <property type="evidence" value="ECO:0007669"/>
    <property type="project" value="InterPro"/>
</dbReference>
<dbReference type="InterPro" id="IPR050351">
    <property type="entry name" value="BphY/WalK/GraS-like"/>
</dbReference>
<dbReference type="CDD" id="cd00082">
    <property type="entry name" value="HisKA"/>
    <property type="match status" value="1"/>
</dbReference>
<accession>A0A2A4XG59</accession>
<organism evidence="13 14">
    <name type="scientific">SAR86 cluster bacterium</name>
    <dbReference type="NCBI Taxonomy" id="2030880"/>
    <lineage>
        <taxon>Bacteria</taxon>
        <taxon>Pseudomonadati</taxon>
        <taxon>Pseudomonadota</taxon>
        <taxon>Gammaproteobacteria</taxon>
        <taxon>SAR86 cluster</taxon>
    </lineage>
</organism>
<evidence type="ECO:0000259" key="11">
    <source>
        <dbReference type="PROSITE" id="PS50109"/>
    </source>
</evidence>
<name>A0A2A4XG59_9GAMM</name>
<keyword evidence="10" id="KW-0175">Coiled coil</keyword>
<dbReference type="InterPro" id="IPR003661">
    <property type="entry name" value="HisK_dim/P_dom"/>
</dbReference>
<keyword evidence="6" id="KW-0547">Nucleotide-binding</keyword>
<evidence type="ECO:0000256" key="2">
    <source>
        <dbReference type="ARBA" id="ARBA00004370"/>
    </source>
</evidence>
<dbReference type="InterPro" id="IPR036890">
    <property type="entry name" value="HATPase_C_sf"/>
</dbReference>
<dbReference type="GO" id="GO:0030295">
    <property type="term" value="F:protein kinase activator activity"/>
    <property type="evidence" value="ECO:0007669"/>
    <property type="project" value="TreeGrafter"/>
</dbReference>
<dbReference type="PRINTS" id="PR00344">
    <property type="entry name" value="BCTRLSENSOR"/>
</dbReference>
<dbReference type="GO" id="GO:0000156">
    <property type="term" value="F:phosphorelay response regulator activity"/>
    <property type="evidence" value="ECO:0007669"/>
    <property type="project" value="TreeGrafter"/>
</dbReference>
<dbReference type="GO" id="GO:0005524">
    <property type="term" value="F:ATP binding"/>
    <property type="evidence" value="ECO:0007669"/>
    <property type="project" value="UniProtKB-KW"/>
</dbReference>
<dbReference type="SUPFAM" id="SSF47384">
    <property type="entry name" value="Homodimeric domain of signal transducing histidine kinase"/>
    <property type="match status" value="1"/>
</dbReference>
<dbReference type="PROSITE" id="PS50109">
    <property type="entry name" value="HIS_KIN"/>
    <property type="match status" value="1"/>
</dbReference>
<comment type="subcellular location">
    <subcellularLocation>
        <location evidence="2">Membrane</location>
    </subcellularLocation>
</comment>